<evidence type="ECO:0000256" key="3">
    <source>
        <dbReference type="ARBA" id="ARBA00022553"/>
    </source>
</evidence>
<dbReference type="SMART" id="SM00785">
    <property type="entry name" value="AARP2CN"/>
    <property type="match status" value="1"/>
</dbReference>
<dbReference type="GO" id="GO:0005524">
    <property type="term" value="F:ATP binding"/>
    <property type="evidence" value="ECO:0007669"/>
    <property type="project" value="UniProtKB-KW"/>
</dbReference>
<dbReference type="GeneID" id="15804902"/>
<dbReference type="VEuPathDB" id="PiroplasmaDB:BEWA_016470"/>
<dbReference type="eggNOG" id="KOG1951">
    <property type="taxonomic scope" value="Eukaryota"/>
</dbReference>
<dbReference type="GO" id="GO:0030686">
    <property type="term" value="C:90S preribosome"/>
    <property type="evidence" value="ECO:0007669"/>
    <property type="project" value="TreeGrafter"/>
</dbReference>
<dbReference type="InterPro" id="IPR027417">
    <property type="entry name" value="P-loop_NTPase"/>
</dbReference>
<organism evidence="13 14">
    <name type="scientific">Theileria equi strain WA</name>
    <dbReference type="NCBI Taxonomy" id="1537102"/>
    <lineage>
        <taxon>Eukaryota</taxon>
        <taxon>Sar</taxon>
        <taxon>Alveolata</taxon>
        <taxon>Apicomplexa</taxon>
        <taxon>Aconoidasida</taxon>
        <taxon>Piroplasmida</taxon>
        <taxon>Theileriidae</taxon>
        <taxon>Theileria</taxon>
    </lineage>
</organism>
<dbReference type="GO" id="GO:0003924">
    <property type="term" value="F:GTPase activity"/>
    <property type="evidence" value="ECO:0007669"/>
    <property type="project" value="TreeGrafter"/>
</dbReference>
<comment type="catalytic activity">
    <reaction evidence="9">
        <text>GTP + H2O = GDP + phosphate + H(+)</text>
        <dbReference type="Rhea" id="RHEA:19669"/>
        <dbReference type="ChEBI" id="CHEBI:15377"/>
        <dbReference type="ChEBI" id="CHEBI:15378"/>
        <dbReference type="ChEBI" id="CHEBI:37565"/>
        <dbReference type="ChEBI" id="CHEBI:43474"/>
        <dbReference type="ChEBI" id="CHEBI:58189"/>
    </reaction>
    <physiologicalReaction direction="left-to-right" evidence="9">
        <dbReference type="Rhea" id="RHEA:19670"/>
    </physiologicalReaction>
</comment>
<keyword evidence="14" id="KW-1185">Reference proteome</keyword>
<dbReference type="Pfam" id="PF08142">
    <property type="entry name" value="AARP2CN"/>
    <property type="match status" value="1"/>
</dbReference>
<comment type="subcellular location">
    <subcellularLocation>
        <location evidence="1">Nucleus</location>
        <location evidence="1">Nucleolus</location>
    </subcellularLocation>
</comment>
<keyword evidence="5" id="KW-0378">Hydrolase</keyword>
<evidence type="ECO:0000313" key="13">
    <source>
        <dbReference type="EMBL" id="EKX71969.1"/>
    </source>
</evidence>
<evidence type="ECO:0000256" key="4">
    <source>
        <dbReference type="ARBA" id="ARBA00022741"/>
    </source>
</evidence>
<reference evidence="13 14" key="1">
    <citation type="journal article" date="2012" name="BMC Genomics">
        <title>Comparative genomic analysis and phylogenetic position of Theileria equi.</title>
        <authorList>
            <person name="Kappmeyer L.S."/>
            <person name="Thiagarajan M."/>
            <person name="Herndon D.R."/>
            <person name="Ramsay J.D."/>
            <person name="Caler E."/>
            <person name="Djikeng A."/>
            <person name="Gillespie J.J."/>
            <person name="Lau A.O."/>
            <person name="Roalson E.H."/>
            <person name="Silva J.C."/>
            <person name="Silva M.G."/>
            <person name="Suarez C.E."/>
            <person name="Ueti M.W."/>
            <person name="Nene V.M."/>
            <person name="Mealey R.H."/>
            <person name="Knowles D.P."/>
            <person name="Brayton K.A."/>
        </authorList>
    </citation>
    <scope>NUCLEOTIDE SEQUENCE [LARGE SCALE GENOMIC DNA]</scope>
    <source>
        <strain evidence="13 14">WA</strain>
    </source>
</reference>
<keyword evidence="8" id="KW-0539">Nucleus</keyword>
<dbReference type="Pfam" id="PF04950">
    <property type="entry name" value="RIBIOP_C"/>
    <property type="match status" value="1"/>
</dbReference>
<dbReference type="PANTHER" id="PTHR12858">
    <property type="entry name" value="RIBOSOME BIOGENESIS PROTEIN"/>
    <property type="match status" value="1"/>
</dbReference>
<dbReference type="InterPro" id="IPR007034">
    <property type="entry name" value="BMS1_TSR1_C"/>
</dbReference>
<evidence type="ECO:0000256" key="9">
    <source>
        <dbReference type="ARBA" id="ARBA00049117"/>
    </source>
</evidence>
<evidence type="ECO:0000259" key="12">
    <source>
        <dbReference type="PROSITE" id="PS51714"/>
    </source>
</evidence>
<keyword evidence="6" id="KW-0067">ATP-binding</keyword>
<dbReference type="PROSITE" id="PS51714">
    <property type="entry name" value="G_BMS1"/>
    <property type="match status" value="1"/>
</dbReference>
<dbReference type="GO" id="GO:0034511">
    <property type="term" value="F:U3 snoRNA binding"/>
    <property type="evidence" value="ECO:0007669"/>
    <property type="project" value="TreeGrafter"/>
</dbReference>
<gene>
    <name evidence="13" type="ORF">BEWA_016470</name>
</gene>
<dbReference type="STRING" id="1537102.L1L9P2"/>
<feature type="compositionally biased region" description="Basic residues" evidence="11">
    <location>
        <begin position="9"/>
        <end position="31"/>
    </location>
</feature>
<dbReference type="InterPro" id="IPR039761">
    <property type="entry name" value="Bms1/Tsr1"/>
</dbReference>
<dbReference type="RefSeq" id="XP_004831421.1">
    <property type="nucleotide sequence ID" value="XM_004831364.1"/>
</dbReference>
<evidence type="ECO:0000256" key="11">
    <source>
        <dbReference type="SAM" id="MobiDB-lite"/>
    </source>
</evidence>
<dbReference type="GO" id="GO:0000462">
    <property type="term" value="P:maturation of SSU-rRNA from tricistronic rRNA transcript (SSU-rRNA, 5.8S rRNA, LSU-rRNA)"/>
    <property type="evidence" value="ECO:0007669"/>
    <property type="project" value="TreeGrafter"/>
</dbReference>
<dbReference type="InterPro" id="IPR030387">
    <property type="entry name" value="G_Bms1/Tsr1_dom"/>
</dbReference>
<dbReference type="Proteomes" id="UP000031512">
    <property type="component" value="Unassembled WGS sequence"/>
</dbReference>
<evidence type="ECO:0000256" key="2">
    <source>
        <dbReference type="ARBA" id="ARBA00022517"/>
    </source>
</evidence>
<keyword evidence="3" id="KW-0597">Phosphoprotein</keyword>
<feature type="region of interest" description="Disordered" evidence="11">
    <location>
        <begin position="412"/>
        <end position="438"/>
    </location>
</feature>
<dbReference type="GO" id="GO:0032040">
    <property type="term" value="C:small-subunit processome"/>
    <property type="evidence" value="ECO:0007669"/>
    <property type="project" value="UniProtKB-ARBA"/>
</dbReference>
<dbReference type="InterPro" id="IPR012948">
    <property type="entry name" value="AARP2CN"/>
</dbReference>
<dbReference type="AlphaFoldDB" id="L1L9P2"/>
<feature type="domain" description="Bms1-type G" evidence="12">
    <location>
        <begin position="81"/>
        <end position="246"/>
    </location>
</feature>
<feature type="compositionally biased region" description="Acidic residues" evidence="11">
    <location>
        <begin position="412"/>
        <end position="424"/>
    </location>
</feature>
<dbReference type="SMART" id="SM01362">
    <property type="entry name" value="DUF663"/>
    <property type="match status" value="1"/>
</dbReference>
<dbReference type="GO" id="GO:0000479">
    <property type="term" value="P:endonucleolytic cleavage of tricistronic rRNA transcript (SSU-rRNA, 5.8S rRNA, LSU-rRNA)"/>
    <property type="evidence" value="ECO:0007669"/>
    <property type="project" value="TreeGrafter"/>
</dbReference>
<dbReference type="EMBL" id="ACOU01000008">
    <property type="protein sequence ID" value="EKX71969.1"/>
    <property type="molecule type" value="Genomic_DNA"/>
</dbReference>
<keyword evidence="7" id="KW-0342">GTP-binding</keyword>
<name>L1L9P2_THEEQ</name>
<dbReference type="Gene3D" id="3.40.50.300">
    <property type="entry name" value="P-loop containing nucleotide triphosphate hydrolases"/>
    <property type="match status" value="1"/>
</dbReference>
<evidence type="ECO:0000256" key="7">
    <source>
        <dbReference type="ARBA" id="ARBA00023134"/>
    </source>
</evidence>
<dbReference type="FunFam" id="3.40.50.300:FF:000105">
    <property type="entry name" value="BMS1 ribosome biogenesis factor"/>
    <property type="match status" value="1"/>
</dbReference>
<dbReference type="SUPFAM" id="SSF52540">
    <property type="entry name" value="P-loop containing nucleoside triphosphate hydrolases"/>
    <property type="match status" value="1"/>
</dbReference>
<feature type="region of interest" description="Disordered" evidence="11">
    <location>
        <begin position="1"/>
        <end position="53"/>
    </location>
</feature>
<evidence type="ECO:0000256" key="5">
    <source>
        <dbReference type="ARBA" id="ARBA00022801"/>
    </source>
</evidence>
<proteinExistence type="inferred from homology"/>
<evidence type="ECO:0000256" key="8">
    <source>
        <dbReference type="ARBA" id="ARBA00023242"/>
    </source>
</evidence>
<evidence type="ECO:0000256" key="10">
    <source>
        <dbReference type="ARBA" id="ARBA00061391"/>
    </source>
</evidence>
<keyword evidence="2" id="KW-0690">Ribosome biogenesis</keyword>
<protein>
    <recommendedName>
        <fullName evidence="12">Bms1-type G domain-containing protein</fullName>
    </recommendedName>
</protein>
<dbReference type="KEGG" id="beq:BEWA_016470"/>
<evidence type="ECO:0000313" key="14">
    <source>
        <dbReference type="Proteomes" id="UP000031512"/>
    </source>
</evidence>
<evidence type="ECO:0000256" key="1">
    <source>
        <dbReference type="ARBA" id="ARBA00004604"/>
    </source>
</evidence>
<sequence>MDSLVSNVVKKKHNKKSPKHRNATKGSKKTKKEAEKPVGHNSKAFTFSGGRRSVHRRVQHASEVLEKRLHKPKIHKDAQVPPPLVVVVQGPKGVGKSTLITSLVKQFAKRNISSINGPITFVSSKNRRLTIVECGNSMIDMIDCSKIADIAIVMIDAEYGFEMETFEFVNMMQTHGFPRIIGLCTHLDNFKDNKTLRKTKKVLKKRFWSEIYDGAKMFYFKDLQYGKYRKNDVNKLCRYLISQKPATISWRLSHPYSIGLRFEVLDSKSDKSSSDDSTVKCIFYGYIYGGKLNTNQGVHIPGAGDFIIESITNFQDPCEIDTEIRTLKDKNRNIYAPYSDVGNLILDDDAMYIQLYNTKEHFTQLPNEDPSSVSDAVKMVRELQQHSEVNKSSAPIEIIPGLEANAEEFAVEDSDTFDSEDSDTESVSSSENLSESLESTLLDDISNRVYRGDMEEDLHFKDFSKVLKDSLKKNWDVESLQELRNAKFINLSDEIDENENELPDNGDEDNEKMDRLREMEEKKMYSETLELENLGNVGQFVKICISGIPKSFIENIDMASHPIIIGGLQQSETGCGFLQLKIKRHRWHPKILKTNDPLLFSVGWRRFQSLPIYCMEDRNQTRTKMLKYTPEHLHCFANIYGPMAPPNFGILAIRNWERVKNYRISASGVIIGTNQNFKIVKKLKLLGEPYKIMKNTAFIKKMFNSELEVIKCIGSKIQTASGIRGQIKKAEDKNGSFRATFEDRILMSDLVILKSYVSIETKRFFNLMVDHSFRRVKNISELKPADVNRDSVYEKKELLRRPARHFNEIKVPKPIIEKLPFSARPKVFEKASTEEVRMDPSEREKTIATMLQRVHTIRKHRLKKRLELLKQHKIKKAVQNEKAEEIRKSKLREVKKEKYRKQGLKETIKKRELLL</sequence>
<comment type="similarity">
    <text evidence="10">Belongs to the TRAFAC class translation factor GTPase superfamily. Bms1-like GTPase family. BMS1 subfamily.</text>
</comment>
<dbReference type="OrthoDB" id="10260897at2759"/>
<comment type="caution">
    <text evidence="13">The sequence shown here is derived from an EMBL/GenBank/DDBJ whole genome shotgun (WGS) entry which is preliminary data.</text>
</comment>
<dbReference type="GO" id="GO:0005654">
    <property type="term" value="C:nucleoplasm"/>
    <property type="evidence" value="ECO:0007669"/>
    <property type="project" value="UniProtKB-ARBA"/>
</dbReference>
<evidence type="ECO:0000256" key="6">
    <source>
        <dbReference type="ARBA" id="ARBA00022840"/>
    </source>
</evidence>
<feature type="compositionally biased region" description="Low complexity" evidence="11">
    <location>
        <begin position="425"/>
        <end position="438"/>
    </location>
</feature>
<keyword evidence="4" id="KW-0547">Nucleotide-binding</keyword>
<dbReference type="GO" id="GO:0005525">
    <property type="term" value="F:GTP binding"/>
    <property type="evidence" value="ECO:0007669"/>
    <property type="project" value="UniProtKB-KW"/>
</dbReference>
<dbReference type="PANTHER" id="PTHR12858:SF2">
    <property type="entry name" value="RIBOSOME BIOGENESIS PROTEIN BMS1 HOMOLOG"/>
    <property type="match status" value="1"/>
</dbReference>
<accession>L1L9P2</accession>